<dbReference type="PANTHER" id="PTHR45856:SF11">
    <property type="entry name" value="FUNGAL LIPASE-LIKE DOMAIN-CONTAINING PROTEIN"/>
    <property type="match status" value="1"/>
</dbReference>
<dbReference type="PANTHER" id="PTHR45856">
    <property type="entry name" value="ALPHA/BETA-HYDROLASES SUPERFAMILY PROTEIN"/>
    <property type="match status" value="1"/>
</dbReference>
<dbReference type="Proteomes" id="UP001200145">
    <property type="component" value="Unassembled WGS sequence"/>
</dbReference>
<name>A0ABS9BIS2_9BACT</name>
<feature type="domain" description="Fungal lipase-type" evidence="2">
    <location>
        <begin position="84"/>
        <end position="239"/>
    </location>
</feature>
<keyword evidence="1" id="KW-0732">Signal</keyword>
<feature type="signal peptide" evidence="1">
    <location>
        <begin position="1"/>
        <end position="22"/>
    </location>
</feature>
<gene>
    <name evidence="3" type="ORF">L0U88_13280</name>
</gene>
<dbReference type="Pfam" id="PF01764">
    <property type="entry name" value="Lipase_3"/>
    <property type="match status" value="1"/>
</dbReference>
<dbReference type="RefSeq" id="WP_234866553.1">
    <property type="nucleotide sequence ID" value="NZ_JAKEVY010000003.1"/>
</dbReference>
<dbReference type="InterPro" id="IPR029058">
    <property type="entry name" value="AB_hydrolase_fold"/>
</dbReference>
<evidence type="ECO:0000313" key="3">
    <source>
        <dbReference type="EMBL" id="MCF1715603.1"/>
    </source>
</evidence>
<dbReference type="CDD" id="cd00519">
    <property type="entry name" value="Lipase_3"/>
    <property type="match status" value="1"/>
</dbReference>
<dbReference type="InterPro" id="IPR002921">
    <property type="entry name" value="Fungal_lipase-type"/>
</dbReference>
<dbReference type="SUPFAM" id="SSF53474">
    <property type="entry name" value="alpha/beta-Hydrolases"/>
    <property type="match status" value="1"/>
</dbReference>
<dbReference type="Gene3D" id="3.40.50.1820">
    <property type="entry name" value="alpha/beta hydrolase"/>
    <property type="match status" value="1"/>
</dbReference>
<sequence length="362" mass="41269">MAKHSVWLAGLLLFFIELPAQSLQPGFDKAEYEELIKVSVRTAKEKAYADTFPEPQRFQMVYESPVMGLENLWDLWTDKNGQAVISVRGTTTNMDSWLANIYAAMVPARGTLQLEEGYNFDYQLATHPQAAVHVGWLLATGYLVRDILPKIDSTYRSGTKNILIMGHSQGGGIAYLLTAHLYSLQRSGKLPADIRFKTYCSAGPKPGNLYFAYDYEAMTYGGWGFNVVNAADWVPEVPLSIQTIQDFNNTNPFTNAKALIKKQKFPDKLVLKYVYNRLSKPSIRAQRNYQKYLGKHTSKIVGKKLNGFQAPGYYNSNHYVRTGSTIVLHPDEEYRMRWQDSETDMFVHHLHSPYLFLLRKLP</sequence>
<keyword evidence="4" id="KW-1185">Reference proteome</keyword>
<evidence type="ECO:0000256" key="1">
    <source>
        <dbReference type="SAM" id="SignalP"/>
    </source>
</evidence>
<proteinExistence type="predicted"/>
<protein>
    <submittedName>
        <fullName evidence="3">Lipase family protein</fullName>
    </submittedName>
</protein>
<dbReference type="InterPro" id="IPR051218">
    <property type="entry name" value="Sec_MonoDiacylglyc_Lipase"/>
</dbReference>
<reference evidence="3 4" key="1">
    <citation type="submission" date="2022-01" db="EMBL/GenBank/DDBJ databases">
        <title>Flavihumibacter sp. nov., isolated from sediment of a river.</title>
        <authorList>
            <person name="Liu H."/>
        </authorList>
    </citation>
    <scope>NUCLEOTIDE SEQUENCE [LARGE SCALE GENOMIC DNA]</scope>
    <source>
        <strain evidence="3 4">RY-1</strain>
    </source>
</reference>
<organism evidence="3 4">
    <name type="scientific">Flavihumibacter fluminis</name>
    <dbReference type="NCBI Taxonomy" id="2909236"/>
    <lineage>
        <taxon>Bacteria</taxon>
        <taxon>Pseudomonadati</taxon>
        <taxon>Bacteroidota</taxon>
        <taxon>Chitinophagia</taxon>
        <taxon>Chitinophagales</taxon>
        <taxon>Chitinophagaceae</taxon>
        <taxon>Flavihumibacter</taxon>
    </lineage>
</organism>
<dbReference type="EMBL" id="JAKEVY010000003">
    <property type="protein sequence ID" value="MCF1715603.1"/>
    <property type="molecule type" value="Genomic_DNA"/>
</dbReference>
<accession>A0ABS9BIS2</accession>
<comment type="caution">
    <text evidence="3">The sequence shown here is derived from an EMBL/GenBank/DDBJ whole genome shotgun (WGS) entry which is preliminary data.</text>
</comment>
<evidence type="ECO:0000313" key="4">
    <source>
        <dbReference type="Proteomes" id="UP001200145"/>
    </source>
</evidence>
<evidence type="ECO:0000259" key="2">
    <source>
        <dbReference type="Pfam" id="PF01764"/>
    </source>
</evidence>
<feature type="chain" id="PRO_5046466396" evidence="1">
    <location>
        <begin position="23"/>
        <end position="362"/>
    </location>
</feature>